<evidence type="ECO:0000313" key="3">
    <source>
        <dbReference type="EMBL" id="KAF0756450.1"/>
    </source>
</evidence>
<feature type="non-terminal residue" evidence="3">
    <location>
        <position position="531"/>
    </location>
</feature>
<keyword evidence="1" id="KW-0040">ANK repeat</keyword>
<feature type="region of interest" description="Disordered" evidence="2">
    <location>
        <begin position="349"/>
        <end position="373"/>
    </location>
</feature>
<dbReference type="PROSITE" id="PS50297">
    <property type="entry name" value="ANK_REP_REGION"/>
    <property type="match status" value="1"/>
</dbReference>
<dbReference type="Gene3D" id="1.25.40.20">
    <property type="entry name" value="Ankyrin repeat-containing domain"/>
    <property type="match status" value="1"/>
</dbReference>
<dbReference type="EMBL" id="VUJU01003853">
    <property type="protein sequence ID" value="KAF0756450.1"/>
    <property type="molecule type" value="Genomic_DNA"/>
</dbReference>
<gene>
    <name evidence="3" type="ORF">FWK35_00028468</name>
</gene>
<feature type="region of interest" description="Disordered" evidence="2">
    <location>
        <begin position="407"/>
        <end position="455"/>
    </location>
</feature>
<accession>A0A6G0YI42</accession>
<feature type="repeat" description="ANK" evidence="1">
    <location>
        <begin position="20"/>
        <end position="52"/>
    </location>
</feature>
<evidence type="ECO:0000256" key="1">
    <source>
        <dbReference type="PROSITE-ProRule" id="PRU00023"/>
    </source>
</evidence>
<keyword evidence="4" id="KW-1185">Reference proteome</keyword>
<feature type="compositionally biased region" description="Polar residues" evidence="2">
    <location>
        <begin position="407"/>
        <end position="421"/>
    </location>
</feature>
<feature type="region of interest" description="Disordered" evidence="2">
    <location>
        <begin position="123"/>
        <end position="156"/>
    </location>
</feature>
<feature type="compositionally biased region" description="Low complexity" evidence="2">
    <location>
        <begin position="124"/>
        <end position="149"/>
    </location>
</feature>
<dbReference type="Pfam" id="PF13606">
    <property type="entry name" value="Ank_3"/>
    <property type="match status" value="1"/>
</dbReference>
<reference evidence="3 4" key="1">
    <citation type="submission" date="2019-08" db="EMBL/GenBank/DDBJ databases">
        <title>Whole genome of Aphis craccivora.</title>
        <authorList>
            <person name="Voronova N.V."/>
            <person name="Shulinski R.S."/>
            <person name="Bandarenka Y.V."/>
            <person name="Zhorov D.G."/>
            <person name="Warner D."/>
        </authorList>
    </citation>
    <scope>NUCLEOTIDE SEQUENCE [LARGE SCALE GENOMIC DNA]</scope>
    <source>
        <strain evidence="3">180601</strain>
        <tissue evidence="3">Whole Body</tissue>
    </source>
</reference>
<evidence type="ECO:0000313" key="4">
    <source>
        <dbReference type="Proteomes" id="UP000478052"/>
    </source>
</evidence>
<protein>
    <submittedName>
        <fullName evidence="3">Uncharacterized protein</fullName>
    </submittedName>
</protein>
<comment type="caution">
    <text evidence="3">The sequence shown here is derived from an EMBL/GenBank/DDBJ whole genome shotgun (WGS) entry which is preliminary data.</text>
</comment>
<dbReference type="AlphaFoldDB" id="A0A6G0YI42"/>
<feature type="non-terminal residue" evidence="3">
    <location>
        <position position="1"/>
    </location>
</feature>
<dbReference type="Proteomes" id="UP000478052">
    <property type="component" value="Unassembled WGS sequence"/>
</dbReference>
<evidence type="ECO:0000256" key="2">
    <source>
        <dbReference type="SAM" id="MobiDB-lite"/>
    </source>
</evidence>
<dbReference type="SUPFAM" id="SSF48403">
    <property type="entry name" value="Ankyrin repeat"/>
    <property type="match status" value="1"/>
</dbReference>
<dbReference type="InterPro" id="IPR036770">
    <property type="entry name" value="Ankyrin_rpt-contain_sf"/>
</dbReference>
<name>A0A6G0YI42_APHCR</name>
<dbReference type="PROSITE" id="PS50088">
    <property type="entry name" value="ANK_REPEAT"/>
    <property type="match status" value="1"/>
</dbReference>
<dbReference type="SMART" id="SM00248">
    <property type="entry name" value="ANK"/>
    <property type="match status" value="2"/>
</dbReference>
<organism evidence="3 4">
    <name type="scientific">Aphis craccivora</name>
    <name type="common">Cowpea aphid</name>
    <dbReference type="NCBI Taxonomy" id="307492"/>
    <lineage>
        <taxon>Eukaryota</taxon>
        <taxon>Metazoa</taxon>
        <taxon>Ecdysozoa</taxon>
        <taxon>Arthropoda</taxon>
        <taxon>Hexapoda</taxon>
        <taxon>Insecta</taxon>
        <taxon>Pterygota</taxon>
        <taxon>Neoptera</taxon>
        <taxon>Paraneoptera</taxon>
        <taxon>Hemiptera</taxon>
        <taxon>Sternorrhyncha</taxon>
        <taxon>Aphidomorpha</taxon>
        <taxon>Aphidoidea</taxon>
        <taxon>Aphididae</taxon>
        <taxon>Aphidini</taxon>
        <taxon>Aphis</taxon>
        <taxon>Aphis</taxon>
    </lineage>
</organism>
<dbReference type="OrthoDB" id="269822at2759"/>
<proteinExistence type="predicted"/>
<sequence length="531" mass="56241">SDQNDSSRSSLSLDDQALLPFKNALHTAIDYGSLDVVRTLLENGIDPNAGGHVLIDLDVPPRHSPSVSSEPSERCNVQPVSIQCEIDEGTGFDIHDIYHYDTEIRSMADDARQDEDVVIAVGTTTSAASSPKPVTATAPSPKPVTAAAPSPKPKPPAAMVVAVADRNANRSVLMRQRSLSLDNDKPTKKNRPLLQKLRAGCSKLVRSTPSDMCAGHEATVPAPPQMRPAISYATSDIGAVECSCLAPGFLPPPPPPPPKGAAAGLPPVEFKGIMSELRRSSDVVRAILWNLSFRDTYSSGNVSDLDSSTELDVDTLFDRHEQRRYADYELENGGRLLLLDSLSSLQSFQSLSSTGSPTVPAGATSGGSAASVPMASDCPAAVPVVVFDHAPSTAAAAAACPFQQAKSVQSSARRSPPGTASQPPPTMTTPPPPSTTTPPPMTLPDAVSSQPSAADTDDVLTVVPKIIFKIKSSLSLDRMNEMADMYTKQYLMTLPPLFLAVVRQNPTMIYLLLKFGGSPNVQVSKLGDLLF</sequence>
<feature type="compositionally biased region" description="Pro residues" evidence="2">
    <location>
        <begin position="422"/>
        <end position="442"/>
    </location>
</feature>
<dbReference type="InterPro" id="IPR002110">
    <property type="entry name" value="Ankyrin_rpt"/>
</dbReference>